<keyword evidence="2" id="KW-0229">DNA integration</keyword>
<evidence type="ECO:0000259" key="7">
    <source>
        <dbReference type="PROSITE" id="PS51736"/>
    </source>
</evidence>
<evidence type="ECO:0000256" key="1">
    <source>
        <dbReference type="ARBA" id="ARBA00009913"/>
    </source>
</evidence>
<accession>A0A3A6TRF6</accession>
<dbReference type="FunFam" id="3.40.50.1390:FF:000001">
    <property type="entry name" value="DNA recombinase"/>
    <property type="match status" value="1"/>
</dbReference>
<evidence type="ECO:0000256" key="2">
    <source>
        <dbReference type="ARBA" id="ARBA00022908"/>
    </source>
</evidence>
<dbReference type="InterPro" id="IPR050639">
    <property type="entry name" value="SSR_resolvase"/>
</dbReference>
<keyword evidence="5" id="KW-0233">DNA recombination</keyword>
<protein>
    <submittedName>
        <fullName evidence="8">Recombinase family protein</fullName>
    </submittedName>
</protein>
<comment type="caution">
    <text evidence="8">The sequence shown here is derived from an EMBL/GenBank/DDBJ whole genome shotgun (WGS) entry which is preliminary data.</text>
</comment>
<dbReference type="Gene3D" id="1.10.10.60">
    <property type="entry name" value="Homeodomain-like"/>
    <property type="match status" value="1"/>
</dbReference>
<dbReference type="InterPro" id="IPR036162">
    <property type="entry name" value="Resolvase-like_N_sf"/>
</dbReference>
<dbReference type="InterPro" id="IPR006120">
    <property type="entry name" value="Resolvase_HTH_dom"/>
</dbReference>
<dbReference type="AlphaFoldDB" id="A0A3A6TRF6"/>
<dbReference type="InterPro" id="IPR006118">
    <property type="entry name" value="Recombinase_CS"/>
</dbReference>
<evidence type="ECO:0000256" key="5">
    <source>
        <dbReference type="ARBA" id="ARBA00023172"/>
    </source>
</evidence>
<sequence>MKIGYCRISTKGQNFDLQLDALNREGCEKIFKDIVSGSKSNRPGLDEMLSQLRAGDIIIVYKLDRLGRSLRHLVELINDLSHREIGLKSLNDPVDTTSAQGRLITNLFASIAEFERELIQERTMSGLEAARSRGRTGGRPKGLDKEAQSKAIVAATLYEEGLLSVQQIANQLTISKTTLYKYLKYRGVAVGK</sequence>
<comment type="similarity">
    <text evidence="1">Belongs to the site-specific recombinase resolvase family.</text>
</comment>
<dbReference type="PANTHER" id="PTHR30461:SF2">
    <property type="entry name" value="SERINE RECOMBINASE PINE-RELATED"/>
    <property type="match status" value="1"/>
</dbReference>
<dbReference type="Pfam" id="PF02796">
    <property type="entry name" value="HTH_7"/>
    <property type="match status" value="1"/>
</dbReference>
<dbReference type="CDD" id="cd03768">
    <property type="entry name" value="SR_ResInv"/>
    <property type="match status" value="1"/>
</dbReference>
<evidence type="ECO:0000313" key="9">
    <source>
        <dbReference type="Proteomes" id="UP000273022"/>
    </source>
</evidence>
<dbReference type="SUPFAM" id="SSF53041">
    <property type="entry name" value="Resolvase-like"/>
    <property type="match status" value="1"/>
</dbReference>
<dbReference type="GO" id="GO:0000150">
    <property type="term" value="F:DNA strand exchange activity"/>
    <property type="evidence" value="ECO:0007669"/>
    <property type="project" value="UniProtKB-KW"/>
</dbReference>
<dbReference type="GO" id="GO:0003677">
    <property type="term" value="F:DNA binding"/>
    <property type="evidence" value="ECO:0007669"/>
    <property type="project" value="UniProtKB-KW"/>
</dbReference>
<dbReference type="PROSITE" id="PS00398">
    <property type="entry name" value="RECOMBINASES_2"/>
    <property type="match status" value="1"/>
</dbReference>
<dbReference type="PANTHER" id="PTHR30461">
    <property type="entry name" value="DNA-INVERTASE FROM LAMBDOID PROPHAGE"/>
    <property type="match status" value="1"/>
</dbReference>
<dbReference type="EMBL" id="QYYH01000017">
    <property type="protein sequence ID" value="RJY18704.1"/>
    <property type="molecule type" value="Genomic_DNA"/>
</dbReference>
<proteinExistence type="inferred from homology"/>
<dbReference type="PROSITE" id="PS51736">
    <property type="entry name" value="RECOMBINASES_3"/>
    <property type="match status" value="1"/>
</dbReference>
<dbReference type="Pfam" id="PF00239">
    <property type="entry name" value="Resolvase"/>
    <property type="match status" value="1"/>
</dbReference>
<dbReference type="Gene3D" id="3.40.50.1390">
    <property type="entry name" value="Resolvase, N-terminal catalytic domain"/>
    <property type="match status" value="1"/>
</dbReference>
<evidence type="ECO:0000256" key="4">
    <source>
        <dbReference type="ARBA" id="ARBA00023125"/>
    </source>
</evidence>
<keyword evidence="3" id="KW-0230">DNA invertase</keyword>
<keyword evidence="4" id="KW-0238">DNA-binding</keyword>
<evidence type="ECO:0000313" key="8">
    <source>
        <dbReference type="EMBL" id="RJY18704.1"/>
    </source>
</evidence>
<organism evidence="8 9">
    <name type="scientific">Parashewanella spongiae</name>
    <dbReference type="NCBI Taxonomy" id="342950"/>
    <lineage>
        <taxon>Bacteria</taxon>
        <taxon>Pseudomonadati</taxon>
        <taxon>Pseudomonadota</taxon>
        <taxon>Gammaproteobacteria</taxon>
        <taxon>Alteromonadales</taxon>
        <taxon>Shewanellaceae</taxon>
        <taxon>Parashewanella</taxon>
    </lineage>
</organism>
<gene>
    <name evidence="8" type="ORF">D5R81_04210</name>
</gene>
<evidence type="ECO:0000256" key="6">
    <source>
        <dbReference type="PIRSR" id="PIRSR606118-50"/>
    </source>
</evidence>
<dbReference type="GO" id="GO:0015074">
    <property type="term" value="P:DNA integration"/>
    <property type="evidence" value="ECO:0007669"/>
    <property type="project" value="UniProtKB-KW"/>
</dbReference>
<dbReference type="OrthoDB" id="9797501at2"/>
<feature type="active site" description="O-(5'-phospho-DNA)-serine intermediate" evidence="6">
    <location>
        <position position="9"/>
    </location>
</feature>
<dbReference type="InterPro" id="IPR006119">
    <property type="entry name" value="Resolv_N"/>
</dbReference>
<name>A0A3A6TRF6_9GAMM</name>
<feature type="domain" description="Resolvase/invertase-type recombinase catalytic" evidence="7">
    <location>
        <begin position="1"/>
        <end position="134"/>
    </location>
</feature>
<evidence type="ECO:0000256" key="3">
    <source>
        <dbReference type="ARBA" id="ARBA00023100"/>
    </source>
</evidence>
<dbReference type="RefSeq" id="WP_121852405.1">
    <property type="nucleotide sequence ID" value="NZ_CP037952.1"/>
</dbReference>
<reference evidence="8 9" key="1">
    <citation type="submission" date="2018-09" db="EMBL/GenBank/DDBJ databases">
        <title>Phylogeny of the Shewanellaceae, and recommendation for two new genera, Pseudoshewanella and Parashewanella.</title>
        <authorList>
            <person name="Wang G."/>
        </authorList>
    </citation>
    <scope>NUCLEOTIDE SEQUENCE [LARGE SCALE GENOMIC DNA]</scope>
    <source>
        <strain evidence="8 9">KCTC 22492</strain>
    </source>
</reference>
<dbReference type="Proteomes" id="UP000273022">
    <property type="component" value="Unassembled WGS sequence"/>
</dbReference>
<keyword evidence="9" id="KW-1185">Reference proteome</keyword>
<dbReference type="SMART" id="SM00857">
    <property type="entry name" value="Resolvase"/>
    <property type="match status" value="1"/>
</dbReference>